<name>A0A1G4M7M0_LACFM</name>
<proteinExistence type="predicted"/>
<dbReference type="OrthoDB" id="4062164at2759"/>
<protein>
    <submittedName>
        <fullName evidence="1">LAFE_0B03664g1_1</fullName>
    </submittedName>
</protein>
<evidence type="ECO:0000313" key="1">
    <source>
        <dbReference type="EMBL" id="SCV99840.1"/>
    </source>
</evidence>
<dbReference type="Proteomes" id="UP000190831">
    <property type="component" value="Chromosome B"/>
</dbReference>
<organism evidence="1 2">
    <name type="scientific">Lachancea fermentati</name>
    <name type="common">Zygosaccharomyces fermentati</name>
    <dbReference type="NCBI Taxonomy" id="4955"/>
    <lineage>
        <taxon>Eukaryota</taxon>
        <taxon>Fungi</taxon>
        <taxon>Dikarya</taxon>
        <taxon>Ascomycota</taxon>
        <taxon>Saccharomycotina</taxon>
        <taxon>Saccharomycetes</taxon>
        <taxon>Saccharomycetales</taxon>
        <taxon>Saccharomycetaceae</taxon>
        <taxon>Lachancea</taxon>
    </lineage>
</organism>
<dbReference type="EMBL" id="LT598489">
    <property type="protein sequence ID" value="SCV99840.1"/>
    <property type="molecule type" value="Genomic_DNA"/>
</dbReference>
<reference evidence="2" key="1">
    <citation type="submission" date="2016-03" db="EMBL/GenBank/DDBJ databases">
        <authorList>
            <person name="Devillers H."/>
        </authorList>
    </citation>
    <scope>NUCLEOTIDE SEQUENCE [LARGE SCALE GENOMIC DNA]</scope>
</reference>
<evidence type="ECO:0000313" key="2">
    <source>
        <dbReference type="Proteomes" id="UP000190831"/>
    </source>
</evidence>
<gene>
    <name evidence="1" type="ORF">LAFE_0B03664G</name>
</gene>
<accession>A0A1G4M7M0</accession>
<sequence>MEMRHGHDFLENEADVAAYRPAICQTLPINVRQLVINKQNRRLLPVRDQLIERMEDALVRWRPPMSCHVGSTAALRGKHPYQMEASPKASSAPRPLRSSVKQYFDTLSSAIHWSQPSAILSSSSSSMVDEIRQSVENAGRSNTTPCATAVLDTVWSPSSPPSARALDYNFPVPPYYLQEVQRDYRIAATVGPRAPATSSCDPNSSISLWEECLQMMQETWSDVVAACSCTEQREY</sequence>
<dbReference type="AlphaFoldDB" id="A0A1G4M7M0"/>
<keyword evidence="2" id="KW-1185">Reference proteome</keyword>